<proteinExistence type="predicted"/>
<feature type="region of interest" description="Disordered" evidence="1">
    <location>
        <begin position="74"/>
        <end position="96"/>
    </location>
</feature>
<sequence length="153" mass="17503">MISPLGQHLAQMKTASAVIGPLRSWYRTYKKHRVLTVFQRQSFYSQSSQHLVCFFPIAQRLAYIYRERQLSARPRGFPAEHESHNRGTNGTDETTKKIKVWGGTPGLYSRLKRSDIDSPGRVRGSTRCLDMRKLTFGEKSNIISRVTLFNGSP</sequence>
<gene>
    <name evidence="2" type="ORF">K504DRAFT_49085</name>
</gene>
<evidence type="ECO:0000313" key="2">
    <source>
        <dbReference type="EMBL" id="KAF2707039.1"/>
    </source>
</evidence>
<dbReference type="EMBL" id="MU005774">
    <property type="protein sequence ID" value="KAF2707039.1"/>
    <property type="molecule type" value="Genomic_DNA"/>
</dbReference>
<accession>A0A6G1K2E2</accession>
<dbReference type="Proteomes" id="UP000799428">
    <property type="component" value="Unassembled WGS sequence"/>
</dbReference>
<name>A0A6G1K2E2_9PLEO</name>
<protein>
    <submittedName>
        <fullName evidence="2">Uncharacterized protein</fullName>
    </submittedName>
</protein>
<organism evidence="2 3">
    <name type="scientific">Pleomassaria siparia CBS 279.74</name>
    <dbReference type="NCBI Taxonomy" id="1314801"/>
    <lineage>
        <taxon>Eukaryota</taxon>
        <taxon>Fungi</taxon>
        <taxon>Dikarya</taxon>
        <taxon>Ascomycota</taxon>
        <taxon>Pezizomycotina</taxon>
        <taxon>Dothideomycetes</taxon>
        <taxon>Pleosporomycetidae</taxon>
        <taxon>Pleosporales</taxon>
        <taxon>Pleomassariaceae</taxon>
        <taxon>Pleomassaria</taxon>
    </lineage>
</organism>
<evidence type="ECO:0000256" key="1">
    <source>
        <dbReference type="SAM" id="MobiDB-lite"/>
    </source>
</evidence>
<keyword evidence="3" id="KW-1185">Reference proteome</keyword>
<reference evidence="2" key="1">
    <citation type="journal article" date="2020" name="Stud. Mycol.">
        <title>101 Dothideomycetes genomes: a test case for predicting lifestyles and emergence of pathogens.</title>
        <authorList>
            <person name="Haridas S."/>
            <person name="Albert R."/>
            <person name="Binder M."/>
            <person name="Bloem J."/>
            <person name="Labutti K."/>
            <person name="Salamov A."/>
            <person name="Andreopoulos B."/>
            <person name="Baker S."/>
            <person name="Barry K."/>
            <person name="Bills G."/>
            <person name="Bluhm B."/>
            <person name="Cannon C."/>
            <person name="Castanera R."/>
            <person name="Culley D."/>
            <person name="Daum C."/>
            <person name="Ezra D."/>
            <person name="Gonzalez J."/>
            <person name="Henrissat B."/>
            <person name="Kuo A."/>
            <person name="Liang C."/>
            <person name="Lipzen A."/>
            <person name="Lutzoni F."/>
            <person name="Magnuson J."/>
            <person name="Mondo S."/>
            <person name="Nolan M."/>
            <person name="Ohm R."/>
            <person name="Pangilinan J."/>
            <person name="Park H.-J."/>
            <person name="Ramirez L."/>
            <person name="Alfaro M."/>
            <person name="Sun H."/>
            <person name="Tritt A."/>
            <person name="Yoshinaga Y."/>
            <person name="Zwiers L.-H."/>
            <person name="Turgeon B."/>
            <person name="Goodwin S."/>
            <person name="Spatafora J."/>
            <person name="Crous P."/>
            <person name="Grigoriev I."/>
        </authorList>
    </citation>
    <scope>NUCLEOTIDE SEQUENCE</scope>
    <source>
        <strain evidence="2">CBS 279.74</strain>
    </source>
</reference>
<dbReference type="AlphaFoldDB" id="A0A6G1K2E2"/>
<evidence type="ECO:0000313" key="3">
    <source>
        <dbReference type="Proteomes" id="UP000799428"/>
    </source>
</evidence>